<dbReference type="OrthoDB" id="3695298at2759"/>
<dbReference type="Pfam" id="PF00646">
    <property type="entry name" value="F-box"/>
    <property type="match status" value="1"/>
</dbReference>
<dbReference type="Proteomes" id="UP000193144">
    <property type="component" value="Unassembled WGS sequence"/>
</dbReference>
<evidence type="ECO:0000259" key="2">
    <source>
        <dbReference type="PROSITE" id="PS50181"/>
    </source>
</evidence>
<comment type="caution">
    <text evidence="3">The sequence shown here is derived from an EMBL/GenBank/DDBJ whole genome shotgun (WGS) entry which is preliminary data.</text>
</comment>
<dbReference type="Gene3D" id="1.20.1280.50">
    <property type="match status" value="1"/>
</dbReference>
<dbReference type="PROSITE" id="PS50181">
    <property type="entry name" value="FBOX"/>
    <property type="match status" value="1"/>
</dbReference>
<proteinExistence type="predicted"/>
<reference evidence="3 4" key="1">
    <citation type="submission" date="2016-07" db="EMBL/GenBank/DDBJ databases">
        <title>Pervasive Adenine N6-methylation of Active Genes in Fungi.</title>
        <authorList>
            <consortium name="DOE Joint Genome Institute"/>
            <person name="Mondo S.J."/>
            <person name="Dannebaum R.O."/>
            <person name="Kuo R.C."/>
            <person name="Labutti K."/>
            <person name="Haridas S."/>
            <person name="Kuo A."/>
            <person name="Salamov A."/>
            <person name="Ahrendt S.R."/>
            <person name="Lipzen A."/>
            <person name="Sullivan W."/>
            <person name="Andreopoulos W.B."/>
            <person name="Clum A."/>
            <person name="Lindquist E."/>
            <person name="Daum C."/>
            <person name="Ramamoorthy G.K."/>
            <person name="Gryganskyi A."/>
            <person name="Culley D."/>
            <person name="Magnuson J.K."/>
            <person name="James T.Y."/>
            <person name="O'Malley M.A."/>
            <person name="Stajich J.E."/>
            <person name="Spatafora J.W."/>
            <person name="Visel A."/>
            <person name="Grigoriev I.V."/>
        </authorList>
    </citation>
    <scope>NUCLEOTIDE SEQUENCE [LARGE SCALE GENOMIC DNA]</scope>
    <source>
        <strain evidence="3 4">CBS 115471</strain>
    </source>
</reference>
<sequence>MTLPPHDSFQLLDSPVKDSDGSRSGSRDAPISLDSDDYQPLPRYLTRHVNLGFDSEDIKDLIGSIESSQALDFSSSLSPGSSSSTPRLPHLPAEILLNLLAFVPLDYVLDFRLVCRGFRDWIDTRGMYGFLQRAELTGWLGLQGGRWLPPPWTTRRFDLTMPARFEGLDQNEASANSRVKWDSGYAVFRIDERFFETSGFREKPFSENGIQMRLCPPPTWDPHAYGNLRWILRIDEHVMDCPLIEPWHLCDSVRLDISARTVRVSWKDTIQAFVREANALRKKMDSTLASSYTFSHQEDCIKAMRRQRLRSCLPKHPDLPGERGVVWALRQLRPLFGKPAVGKPSPPWDNIAKLEADAIFVLMVLRKEAAMTKTELVHLRQLAQDRLAMHTDREEAYNHMKRYWSNVFGNKKRYGLQDHNSMESANPLLWSDEKVKSVEHRVFRWKSQKKTFEQIQGLMMSASLAMEAEDAFDNINSQY</sequence>
<feature type="domain" description="F-box" evidence="2">
    <location>
        <begin position="85"/>
        <end position="131"/>
    </location>
</feature>
<gene>
    <name evidence="3" type="ORF">BCR34DRAFT_603454</name>
</gene>
<keyword evidence="4" id="KW-1185">Reference proteome</keyword>
<dbReference type="SUPFAM" id="SSF81383">
    <property type="entry name" value="F-box domain"/>
    <property type="match status" value="1"/>
</dbReference>
<protein>
    <recommendedName>
        <fullName evidence="2">F-box domain-containing protein</fullName>
    </recommendedName>
</protein>
<evidence type="ECO:0000313" key="4">
    <source>
        <dbReference type="Proteomes" id="UP000193144"/>
    </source>
</evidence>
<evidence type="ECO:0000256" key="1">
    <source>
        <dbReference type="SAM" id="MobiDB-lite"/>
    </source>
</evidence>
<organism evidence="3 4">
    <name type="scientific">Clohesyomyces aquaticus</name>
    <dbReference type="NCBI Taxonomy" id="1231657"/>
    <lineage>
        <taxon>Eukaryota</taxon>
        <taxon>Fungi</taxon>
        <taxon>Dikarya</taxon>
        <taxon>Ascomycota</taxon>
        <taxon>Pezizomycotina</taxon>
        <taxon>Dothideomycetes</taxon>
        <taxon>Pleosporomycetidae</taxon>
        <taxon>Pleosporales</taxon>
        <taxon>Lindgomycetaceae</taxon>
        <taxon>Clohesyomyces</taxon>
    </lineage>
</organism>
<dbReference type="InterPro" id="IPR036047">
    <property type="entry name" value="F-box-like_dom_sf"/>
</dbReference>
<dbReference type="AlphaFoldDB" id="A0A1Y1ZFI4"/>
<evidence type="ECO:0000313" key="3">
    <source>
        <dbReference type="EMBL" id="ORY08595.1"/>
    </source>
</evidence>
<dbReference type="EMBL" id="MCFA01000098">
    <property type="protein sequence ID" value="ORY08595.1"/>
    <property type="molecule type" value="Genomic_DNA"/>
</dbReference>
<dbReference type="InterPro" id="IPR001810">
    <property type="entry name" value="F-box_dom"/>
</dbReference>
<name>A0A1Y1ZFI4_9PLEO</name>
<feature type="region of interest" description="Disordered" evidence="1">
    <location>
        <begin position="1"/>
        <end position="39"/>
    </location>
</feature>
<accession>A0A1Y1ZFI4</accession>